<reference evidence="1" key="1">
    <citation type="submission" date="2018-02" db="EMBL/GenBank/DDBJ databases">
        <title>Rhizophora mucronata_Transcriptome.</title>
        <authorList>
            <person name="Meera S.P."/>
            <person name="Sreeshan A."/>
            <person name="Augustine A."/>
        </authorList>
    </citation>
    <scope>NUCLEOTIDE SEQUENCE</scope>
    <source>
        <tissue evidence="1">Leaf</tissue>
    </source>
</reference>
<dbReference type="EMBL" id="GGEC01017339">
    <property type="protein sequence ID" value="MBW97822.1"/>
    <property type="molecule type" value="Transcribed_RNA"/>
</dbReference>
<sequence length="51" mass="5784">MMPFMIIFSGSSYGEFSIIIGDHIFRLLVQCLAMLYLPFDKCILCTSVSCQ</sequence>
<accession>A0A2P2JWK1</accession>
<name>A0A2P2JWK1_RHIMU</name>
<evidence type="ECO:0000313" key="1">
    <source>
        <dbReference type="EMBL" id="MBW97822.1"/>
    </source>
</evidence>
<dbReference type="AlphaFoldDB" id="A0A2P2JWK1"/>
<protein>
    <submittedName>
        <fullName evidence="1">Uncharacterized protein</fullName>
    </submittedName>
</protein>
<organism evidence="1">
    <name type="scientific">Rhizophora mucronata</name>
    <name type="common">Asiatic mangrove</name>
    <dbReference type="NCBI Taxonomy" id="61149"/>
    <lineage>
        <taxon>Eukaryota</taxon>
        <taxon>Viridiplantae</taxon>
        <taxon>Streptophyta</taxon>
        <taxon>Embryophyta</taxon>
        <taxon>Tracheophyta</taxon>
        <taxon>Spermatophyta</taxon>
        <taxon>Magnoliopsida</taxon>
        <taxon>eudicotyledons</taxon>
        <taxon>Gunneridae</taxon>
        <taxon>Pentapetalae</taxon>
        <taxon>rosids</taxon>
        <taxon>fabids</taxon>
        <taxon>Malpighiales</taxon>
        <taxon>Rhizophoraceae</taxon>
        <taxon>Rhizophora</taxon>
    </lineage>
</organism>
<proteinExistence type="predicted"/>